<protein>
    <submittedName>
        <fullName evidence="1">Uncharacterized protein</fullName>
    </submittedName>
</protein>
<comment type="caution">
    <text evidence="1">The sequence shown here is derived from an EMBL/GenBank/DDBJ whole genome shotgun (WGS) entry which is preliminary data.</text>
</comment>
<evidence type="ECO:0000313" key="2">
    <source>
        <dbReference type="Proteomes" id="UP000234323"/>
    </source>
</evidence>
<dbReference type="Proteomes" id="UP000234323">
    <property type="component" value="Unassembled WGS sequence"/>
</dbReference>
<name>A0A2I1HNS5_9GLOM</name>
<reference evidence="1 2" key="1">
    <citation type="submission" date="2015-10" db="EMBL/GenBank/DDBJ databases">
        <title>Genome analyses suggest a sexual origin of heterokaryosis in a supposedly ancient asexual fungus.</title>
        <authorList>
            <person name="Ropars J."/>
            <person name="Sedzielewska K."/>
            <person name="Noel J."/>
            <person name="Charron P."/>
            <person name="Farinelli L."/>
            <person name="Marton T."/>
            <person name="Kruger M."/>
            <person name="Pelin A."/>
            <person name="Brachmann A."/>
            <person name="Corradi N."/>
        </authorList>
    </citation>
    <scope>NUCLEOTIDE SEQUENCE [LARGE SCALE GENOMIC DNA]</scope>
    <source>
        <strain evidence="1 2">A4</strain>
    </source>
</reference>
<organism evidence="1 2">
    <name type="scientific">Rhizophagus irregularis</name>
    <dbReference type="NCBI Taxonomy" id="588596"/>
    <lineage>
        <taxon>Eukaryota</taxon>
        <taxon>Fungi</taxon>
        <taxon>Fungi incertae sedis</taxon>
        <taxon>Mucoromycota</taxon>
        <taxon>Glomeromycotina</taxon>
        <taxon>Glomeromycetes</taxon>
        <taxon>Glomerales</taxon>
        <taxon>Glomeraceae</taxon>
        <taxon>Rhizophagus</taxon>
    </lineage>
</organism>
<sequence>QPVRLPEFGQSVRDFNLYRNSIIRNTGLQDIVILGDNFDTEIHNKDYRYEQLMAGFTTSDINETQLPISFSDSSLEALIN</sequence>
<gene>
    <name evidence="1" type="ORF">RhiirA4_484348</name>
</gene>
<feature type="non-terminal residue" evidence="1">
    <location>
        <position position="1"/>
    </location>
</feature>
<accession>A0A2I1HNS5</accession>
<proteinExistence type="predicted"/>
<dbReference type="EMBL" id="LLXI01004348">
    <property type="protein sequence ID" value="PKY60529.1"/>
    <property type="molecule type" value="Genomic_DNA"/>
</dbReference>
<evidence type="ECO:0000313" key="1">
    <source>
        <dbReference type="EMBL" id="PKY60529.1"/>
    </source>
</evidence>
<keyword evidence="2" id="KW-1185">Reference proteome</keyword>
<dbReference type="AlphaFoldDB" id="A0A2I1HNS5"/>